<name>A0A426Q2F0_9CORY</name>
<keyword evidence="3" id="KW-1185">Reference proteome</keyword>
<dbReference type="InterPro" id="IPR018891">
    <property type="entry name" value="AIPR_C"/>
</dbReference>
<dbReference type="Pfam" id="PF10592">
    <property type="entry name" value="AIPR"/>
    <property type="match status" value="1"/>
</dbReference>
<organism evidence="2 3">
    <name type="scientific">Corynebacterium bovis</name>
    <dbReference type="NCBI Taxonomy" id="36808"/>
    <lineage>
        <taxon>Bacteria</taxon>
        <taxon>Bacillati</taxon>
        <taxon>Actinomycetota</taxon>
        <taxon>Actinomycetes</taxon>
        <taxon>Mycobacteriales</taxon>
        <taxon>Corynebacteriaceae</taxon>
        <taxon>Corynebacterium</taxon>
    </lineage>
</organism>
<sequence length="405" mass="46008">MGALTVCTSFVNDVLLDAPSFDRESFEKQMSDMSDTSKRQSRMDVVIFQAKKASALASAVPQKIYNVVIDFLNTDNYNDNYENITPHRSEQLEAKFKLAMDSALEYGLNSKQITFSIYACGSVPGNFQGEAAGYVEKCKEAIQGYFHGSAVSFEYLGPDELLEIWNKQDDCSVKLTQRQSVELDGQYVMICGIVDYFDILCTEDGKLREHLFDGNVRGFLGDRIEVNANMMESLRNFDSDGVQFWWLNNGVTITCDQPPTKTGPQWQLEGVQIVNGLQTSNMIFEYLSPLRERLREDDQYRESINKNCLTVKVINSDDSQLLNRIIQSTNSQSEVKKVRLRATDEIQRKIERYFAQDPAHRLVYDRRRGNAANRGIPAERTWASASISCSIAAERRTCSAIYTDF</sequence>
<dbReference type="AlphaFoldDB" id="A0A426Q2F0"/>
<evidence type="ECO:0000259" key="1">
    <source>
        <dbReference type="Pfam" id="PF10592"/>
    </source>
</evidence>
<gene>
    <name evidence="2" type="ORF">CXF42_10060</name>
</gene>
<evidence type="ECO:0000313" key="3">
    <source>
        <dbReference type="Proteomes" id="UP000278422"/>
    </source>
</evidence>
<dbReference type="Proteomes" id="UP000278422">
    <property type="component" value="Unassembled WGS sequence"/>
</dbReference>
<reference evidence="2 3" key="1">
    <citation type="submission" date="2018-01" db="EMBL/GenBank/DDBJ databases">
        <title>Twenty Corynebacterium bovis Genomes.</title>
        <authorList>
            <person name="Gulvik C.A."/>
        </authorList>
    </citation>
    <scope>NUCLEOTIDE SEQUENCE [LARGE SCALE GENOMIC DNA]</scope>
    <source>
        <strain evidence="2 3">16-2004</strain>
    </source>
</reference>
<proteinExistence type="predicted"/>
<comment type="caution">
    <text evidence="2">The sequence shown here is derived from an EMBL/GenBank/DDBJ whole genome shotgun (WGS) entry which is preliminary data.</text>
</comment>
<feature type="domain" description="Abortive phage infection protein C-terminal" evidence="1">
    <location>
        <begin position="212"/>
        <end position="375"/>
    </location>
</feature>
<protein>
    <recommendedName>
        <fullName evidence="1">Abortive phage infection protein C-terminal domain-containing protein</fullName>
    </recommendedName>
</protein>
<evidence type="ECO:0000313" key="2">
    <source>
        <dbReference type="EMBL" id="RRQ02067.1"/>
    </source>
</evidence>
<accession>A0A426Q2F0</accession>
<dbReference type="EMBL" id="PQNQ01000042">
    <property type="protein sequence ID" value="RRQ02067.1"/>
    <property type="molecule type" value="Genomic_DNA"/>
</dbReference>